<keyword evidence="4" id="KW-1185">Reference proteome</keyword>
<dbReference type="PANTHER" id="PTHR46558:SF11">
    <property type="entry name" value="HTH-TYPE TRANSCRIPTIONAL REGULATOR XRE"/>
    <property type="match status" value="1"/>
</dbReference>
<dbReference type="OrthoDB" id="1634626at2"/>
<dbReference type="Proteomes" id="UP000298381">
    <property type="component" value="Unassembled WGS sequence"/>
</dbReference>
<dbReference type="SMART" id="SM00530">
    <property type="entry name" value="HTH_XRE"/>
    <property type="match status" value="1"/>
</dbReference>
<gene>
    <name evidence="3" type="ORF">E4100_01925</name>
</gene>
<dbReference type="PROSITE" id="PS50943">
    <property type="entry name" value="HTH_CROC1"/>
    <property type="match status" value="1"/>
</dbReference>
<dbReference type="SUPFAM" id="SSF48452">
    <property type="entry name" value="TPR-like"/>
    <property type="match status" value="1"/>
</dbReference>
<evidence type="ECO:0000256" key="1">
    <source>
        <dbReference type="ARBA" id="ARBA00023125"/>
    </source>
</evidence>
<feature type="domain" description="HTH cro/C1-type" evidence="2">
    <location>
        <begin position="25"/>
        <end position="79"/>
    </location>
</feature>
<keyword evidence="1" id="KW-0238">DNA-binding</keyword>
<organism evidence="3 4">
    <name type="scientific">Soehngenia longivitae</name>
    <dbReference type="NCBI Taxonomy" id="2562294"/>
    <lineage>
        <taxon>Bacteria</taxon>
        <taxon>Bacillati</taxon>
        <taxon>Bacillota</taxon>
        <taxon>Tissierellia</taxon>
        <taxon>Tissierellales</taxon>
        <taxon>Tissierellaceae</taxon>
        <taxon>Soehngenia</taxon>
    </lineage>
</organism>
<dbReference type="InterPro" id="IPR011990">
    <property type="entry name" value="TPR-like_helical_dom_sf"/>
</dbReference>
<evidence type="ECO:0000313" key="3">
    <source>
        <dbReference type="EMBL" id="TFZ41359.1"/>
    </source>
</evidence>
<name>A0A4Z0D8Y8_9FIRM</name>
<accession>A0A4Z0D8Y8</accession>
<dbReference type="Pfam" id="PF01381">
    <property type="entry name" value="HTH_3"/>
    <property type="match status" value="1"/>
</dbReference>
<dbReference type="InterPro" id="IPR001387">
    <property type="entry name" value="Cro/C1-type_HTH"/>
</dbReference>
<dbReference type="Gene3D" id="1.10.260.40">
    <property type="entry name" value="lambda repressor-like DNA-binding domains"/>
    <property type="match status" value="1"/>
</dbReference>
<sequence length="371" mass="43169">MIITNIILLFKVRRFIMQLSVGNTIKKLRENKGISIEEFAYGLGVSREVVEMWENNISYPDITIISSIARILGTTIDSLLMFETELTPEDVNNIYKICAEKFSTSDYYEALKICEQYLEEYPDSLFLKFRIGSLLQEYIQLAHSEEEADRMLNRSIELLEEASKIGDLEVKQAALYVLSSLYTMKGEYEKAIDLLNTLPKINVNTGFMLSTIYSITGDKEKAKKIEQESLFNNINNSIISLASLWGIALEERNFEYALELANLQRKIILDFELEGYLLGNNILMFADTFAVMKDKEKTLSYIDKYVDWLLMTNEEMLNLSKNRYFNLVENLTPNMSYEYNKQNFISSVIKNPEYDFVKYTEKYKKIIGRIF</sequence>
<reference evidence="3 4" key="1">
    <citation type="submission" date="2019-03" db="EMBL/GenBank/DDBJ databases">
        <title>Draft genome sequence data and analysis of a Fermenting Bacterium, Soehngenia longevitae strain 1933PT, isolated from petroleum reservoir in Azerbaijan.</title>
        <authorList>
            <person name="Grouzdev D.S."/>
            <person name="Bidzhieva S.K."/>
            <person name="Sokolova D.S."/>
            <person name="Tourova T.P."/>
            <person name="Poltaraus A.B."/>
            <person name="Nazina T.N."/>
        </authorList>
    </citation>
    <scope>NUCLEOTIDE SEQUENCE [LARGE SCALE GENOMIC DNA]</scope>
    <source>
        <strain evidence="3 4">1933P</strain>
    </source>
</reference>
<evidence type="ECO:0000259" key="2">
    <source>
        <dbReference type="PROSITE" id="PS50943"/>
    </source>
</evidence>
<evidence type="ECO:0000313" key="4">
    <source>
        <dbReference type="Proteomes" id="UP000298381"/>
    </source>
</evidence>
<dbReference type="CDD" id="cd00093">
    <property type="entry name" value="HTH_XRE"/>
    <property type="match status" value="1"/>
</dbReference>
<dbReference type="SUPFAM" id="SSF47413">
    <property type="entry name" value="lambda repressor-like DNA-binding domains"/>
    <property type="match status" value="1"/>
</dbReference>
<proteinExistence type="predicted"/>
<dbReference type="AlphaFoldDB" id="A0A4Z0D8Y8"/>
<comment type="caution">
    <text evidence="3">The sequence shown here is derived from an EMBL/GenBank/DDBJ whole genome shotgun (WGS) entry which is preliminary data.</text>
</comment>
<dbReference type="EMBL" id="SRIB01000002">
    <property type="protein sequence ID" value="TFZ41359.1"/>
    <property type="molecule type" value="Genomic_DNA"/>
</dbReference>
<dbReference type="PANTHER" id="PTHR46558">
    <property type="entry name" value="TRACRIPTIONAL REGULATORY PROTEIN-RELATED-RELATED"/>
    <property type="match status" value="1"/>
</dbReference>
<dbReference type="Gene3D" id="1.25.40.10">
    <property type="entry name" value="Tetratricopeptide repeat domain"/>
    <property type="match status" value="1"/>
</dbReference>
<dbReference type="InterPro" id="IPR010982">
    <property type="entry name" value="Lambda_DNA-bd_dom_sf"/>
</dbReference>
<protein>
    <submittedName>
        <fullName evidence="3">XRE family transcriptional regulator</fullName>
    </submittedName>
</protein>
<dbReference type="GO" id="GO:0003677">
    <property type="term" value="F:DNA binding"/>
    <property type="evidence" value="ECO:0007669"/>
    <property type="project" value="UniProtKB-KW"/>
</dbReference>